<keyword evidence="2" id="KW-0677">Repeat</keyword>
<reference evidence="3" key="1">
    <citation type="submission" date="2016-11" db="EMBL/GenBank/DDBJ databases">
        <title>The genome of Nicotiana attenuata.</title>
        <authorList>
            <person name="Xu S."/>
            <person name="Brockmoeller T."/>
            <person name="Gaquerel E."/>
            <person name="Navarro A."/>
            <person name="Kuhl H."/>
            <person name="Gase K."/>
            <person name="Ling Z."/>
            <person name="Zhou W."/>
            <person name="Kreitzer C."/>
            <person name="Stanke M."/>
            <person name="Tang H."/>
            <person name="Lyons E."/>
            <person name="Pandey P."/>
            <person name="Pandey S.P."/>
            <person name="Timmermann B."/>
            <person name="Baldwin I.T."/>
        </authorList>
    </citation>
    <scope>NUCLEOTIDE SEQUENCE [LARGE SCALE GENOMIC DNA]</scope>
    <source>
        <strain evidence="3">UT</strain>
    </source>
</reference>
<keyword evidence="1" id="KW-0880">Kelch repeat</keyword>
<evidence type="ECO:0000256" key="2">
    <source>
        <dbReference type="ARBA" id="ARBA00022737"/>
    </source>
</evidence>
<protein>
    <submittedName>
        <fullName evidence="3">Acyl-coa-binding domain-containing protein 4</fullName>
    </submittedName>
</protein>
<dbReference type="InterPro" id="IPR015915">
    <property type="entry name" value="Kelch-typ_b-propeller"/>
</dbReference>
<dbReference type="Gramene" id="OIT03243">
    <property type="protein sequence ID" value="OIT03243"/>
    <property type="gene ID" value="A4A49_28739"/>
</dbReference>
<dbReference type="InterPro" id="IPR011043">
    <property type="entry name" value="Gal_Oxase/kelch_b-propeller"/>
</dbReference>
<evidence type="ECO:0000313" key="4">
    <source>
        <dbReference type="Proteomes" id="UP000187609"/>
    </source>
</evidence>
<evidence type="ECO:0000256" key="1">
    <source>
        <dbReference type="ARBA" id="ARBA00022441"/>
    </source>
</evidence>
<sequence>MHKGSPFSSFPVSIFLYLQRSEVSSIALSRGYEKQTASAVGNNKIVMYGGWDGKKWLSDVYILDTSTVFDSNSRFSLSFPCVRKSTKALDGPTEASRSSSYSALWTYRYIWRTPYIWQWSELTSFGDLPSAKDFAAASAIGNSKIVMYGGWDGKKWLSYVYILDTMSLEWRELSVLGTLPPPRCGHTSTMVEKRLLVYGGRGKCG</sequence>
<dbReference type="STRING" id="49451.A0A1J6IWS2"/>
<comment type="caution">
    <text evidence="3">The sequence shown here is derived from an EMBL/GenBank/DDBJ whole genome shotgun (WGS) entry which is preliminary data.</text>
</comment>
<dbReference type="Proteomes" id="UP000187609">
    <property type="component" value="Unassembled WGS sequence"/>
</dbReference>
<dbReference type="PANTHER" id="PTHR46647">
    <property type="entry name" value="RAB9 EFFECTOR PROTEIN WITH KELCH MOTIFS"/>
    <property type="match status" value="1"/>
</dbReference>
<organism evidence="3 4">
    <name type="scientific">Nicotiana attenuata</name>
    <name type="common">Coyote tobacco</name>
    <dbReference type="NCBI Taxonomy" id="49451"/>
    <lineage>
        <taxon>Eukaryota</taxon>
        <taxon>Viridiplantae</taxon>
        <taxon>Streptophyta</taxon>
        <taxon>Embryophyta</taxon>
        <taxon>Tracheophyta</taxon>
        <taxon>Spermatophyta</taxon>
        <taxon>Magnoliopsida</taxon>
        <taxon>eudicotyledons</taxon>
        <taxon>Gunneridae</taxon>
        <taxon>Pentapetalae</taxon>
        <taxon>asterids</taxon>
        <taxon>lamiids</taxon>
        <taxon>Solanales</taxon>
        <taxon>Solanaceae</taxon>
        <taxon>Nicotianoideae</taxon>
        <taxon>Nicotianeae</taxon>
        <taxon>Nicotiana</taxon>
    </lineage>
</organism>
<name>A0A1J6IWS2_NICAT</name>
<proteinExistence type="predicted"/>
<dbReference type="Gene3D" id="2.120.10.80">
    <property type="entry name" value="Kelch-type beta propeller"/>
    <property type="match status" value="2"/>
</dbReference>
<keyword evidence="4" id="KW-1185">Reference proteome</keyword>
<dbReference type="InterPro" id="IPR052124">
    <property type="entry name" value="Rab9_kelch_effector"/>
</dbReference>
<dbReference type="EMBL" id="MJEQ01037187">
    <property type="protein sequence ID" value="OIT03243.1"/>
    <property type="molecule type" value="Genomic_DNA"/>
</dbReference>
<gene>
    <name evidence="3" type="primary">ACBP4_6</name>
    <name evidence="3" type="ORF">A4A49_28739</name>
</gene>
<dbReference type="SMR" id="A0A1J6IWS2"/>
<dbReference type="Pfam" id="PF01344">
    <property type="entry name" value="Kelch_1"/>
    <property type="match status" value="1"/>
</dbReference>
<dbReference type="Pfam" id="PF24681">
    <property type="entry name" value="Kelch_KLHDC2_KLHL20_DRC7"/>
    <property type="match status" value="1"/>
</dbReference>
<evidence type="ECO:0000313" key="3">
    <source>
        <dbReference type="EMBL" id="OIT03243.1"/>
    </source>
</evidence>
<dbReference type="SUPFAM" id="SSF50965">
    <property type="entry name" value="Galactose oxidase, central domain"/>
    <property type="match status" value="1"/>
</dbReference>
<dbReference type="InterPro" id="IPR006652">
    <property type="entry name" value="Kelch_1"/>
</dbReference>
<accession>A0A1J6IWS2</accession>
<dbReference type="PANTHER" id="PTHR46647:SF1">
    <property type="entry name" value="RAB9 EFFECTOR PROTEIN WITH KELCH MOTIFS"/>
    <property type="match status" value="1"/>
</dbReference>
<dbReference type="AlphaFoldDB" id="A0A1J6IWS2"/>